<dbReference type="AlphaFoldDB" id="A0A0E9WEI4"/>
<name>A0A0E9WEI4_ANGAN</name>
<proteinExistence type="predicted"/>
<organism evidence="2">
    <name type="scientific">Anguilla anguilla</name>
    <name type="common">European freshwater eel</name>
    <name type="synonym">Muraena anguilla</name>
    <dbReference type="NCBI Taxonomy" id="7936"/>
    <lineage>
        <taxon>Eukaryota</taxon>
        <taxon>Metazoa</taxon>
        <taxon>Chordata</taxon>
        <taxon>Craniata</taxon>
        <taxon>Vertebrata</taxon>
        <taxon>Euteleostomi</taxon>
        <taxon>Actinopterygii</taxon>
        <taxon>Neopterygii</taxon>
        <taxon>Teleostei</taxon>
        <taxon>Anguilliformes</taxon>
        <taxon>Anguillidae</taxon>
        <taxon>Anguilla</taxon>
    </lineage>
</organism>
<feature type="compositionally biased region" description="Polar residues" evidence="1">
    <location>
        <begin position="7"/>
        <end position="26"/>
    </location>
</feature>
<accession>A0A0E9WEI4</accession>
<reference evidence="2" key="1">
    <citation type="submission" date="2014-11" db="EMBL/GenBank/DDBJ databases">
        <authorList>
            <person name="Amaro Gonzalez C."/>
        </authorList>
    </citation>
    <scope>NUCLEOTIDE SEQUENCE</scope>
</reference>
<sequence>MGRSAPTVISSLDPSGLVRNTSQLSPNSLMNCRQPPQGEMNCSCKSLAIAIALKLWYPSDTAFEMAFRSAQMPRL</sequence>
<dbReference type="EMBL" id="GBXM01019788">
    <property type="protein sequence ID" value="JAH88789.1"/>
    <property type="molecule type" value="Transcribed_RNA"/>
</dbReference>
<reference evidence="2" key="2">
    <citation type="journal article" date="2015" name="Fish Shellfish Immunol.">
        <title>Early steps in the European eel (Anguilla anguilla)-Vibrio vulnificus interaction in the gills: Role of the RtxA13 toxin.</title>
        <authorList>
            <person name="Callol A."/>
            <person name="Pajuelo D."/>
            <person name="Ebbesson L."/>
            <person name="Teles M."/>
            <person name="MacKenzie S."/>
            <person name="Amaro C."/>
        </authorList>
    </citation>
    <scope>NUCLEOTIDE SEQUENCE</scope>
</reference>
<evidence type="ECO:0000313" key="2">
    <source>
        <dbReference type="EMBL" id="JAH88789.1"/>
    </source>
</evidence>
<evidence type="ECO:0000256" key="1">
    <source>
        <dbReference type="SAM" id="MobiDB-lite"/>
    </source>
</evidence>
<protein>
    <submittedName>
        <fullName evidence="2">Uncharacterized protein</fullName>
    </submittedName>
</protein>
<feature type="region of interest" description="Disordered" evidence="1">
    <location>
        <begin position="1"/>
        <end position="26"/>
    </location>
</feature>